<dbReference type="EMBL" id="BANB01000006">
    <property type="protein sequence ID" value="GAN75804.1"/>
    <property type="molecule type" value="Genomic_DNA"/>
</dbReference>
<reference evidence="2 3" key="1">
    <citation type="submission" date="2012-11" db="EMBL/GenBank/DDBJ databases">
        <title>Whole genome sequence of Acidisphaera rubrifaciens HS-AP3.</title>
        <authorList>
            <person name="Azuma Y."/>
            <person name="Higashiura N."/>
            <person name="Hirakawa H."/>
            <person name="Matsushita K."/>
        </authorList>
    </citation>
    <scope>NUCLEOTIDE SEQUENCE [LARGE SCALE GENOMIC DNA]</scope>
    <source>
        <strain evidence="2 3">HS-AP3</strain>
    </source>
</reference>
<dbReference type="InterPro" id="IPR050483">
    <property type="entry name" value="CoA-transferase_III_domain"/>
</dbReference>
<keyword evidence="1" id="KW-0808">Transferase</keyword>
<dbReference type="InterPro" id="IPR003673">
    <property type="entry name" value="CoA-Trfase_fam_III"/>
</dbReference>
<proteinExistence type="predicted"/>
<protein>
    <submittedName>
        <fullName evidence="2">L-carnitine dehydratase/bile acid-inducible protein F</fullName>
    </submittedName>
</protein>
<dbReference type="PANTHER" id="PTHR48207:SF3">
    <property type="entry name" value="SUCCINATE--HYDROXYMETHYLGLUTARATE COA-TRANSFERASE"/>
    <property type="match status" value="1"/>
</dbReference>
<dbReference type="InterPro" id="IPR044855">
    <property type="entry name" value="CoA-Trfase_III_dom3_sf"/>
</dbReference>
<dbReference type="Gene3D" id="3.40.50.10540">
    <property type="entry name" value="Crotonobetainyl-coa:carnitine coa-transferase, domain 1"/>
    <property type="match status" value="1"/>
</dbReference>
<keyword evidence="3" id="KW-1185">Reference proteome</keyword>
<dbReference type="AlphaFoldDB" id="A0A0D6P4I9"/>
<dbReference type="Gene3D" id="3.30.1540.10">
    <property type="entry name" value="formyl-coa transferase, domain 3"/>
    <property type="match status" value="1"/>
</dbReference>
<dbReference type="InterPro" id="IPR023606">
    <property type="entry name" value="CoA-Trfase_III_dom_1_sf"/>
</dbReference>
<name>A0A0D6P4I9_9PROT</name>
<comment type="caution">
    <text evidence="2">The sequence shown here is derived from an EMBL/GenBank/DDBJ whole genome shotgun (WGS) entry which is preliminary data.</text>
</comment>
<evidence type="ECO:0000313" key="2">
    <source>
        <dbReference type="EMBL" id="GAN75804.1"/>
    </source>
</evidence>
<evidence type="ECO:0000313" key="3">
    <source>
        <dbReference type="Proteomes" id="UP000032680"/>
    </source>
</evidence>
<dbReference type="Proteomes" id="UP000032680">
    <property type="component" value="Unassembled WGS sequence"/>
</dbReference>
<gene>
    <name evidence="2" type="ORF">Asru_0006_16</name>
</gene>
<accession>A0A0D6P4I9</accession>
<dbReference type="OrthoDB" id="7457784at2"/>
<organism evidence="2 3">
    <name type="scientific">Acidisphaera rubrifaciens HS-AP3</name>
    <dbReference type="NCBI Taxonomy" id="1231350"/>
    <lineage>
        <taxon>Bacteria</taxon>
        <taxon>Pseudomonadati</taxon>
        <taxon>Pseudomonadota</taxon>
        <taxon>Alphaproteobacteria</taxon>
        <taxon>Acetobacterales</taxon>
        <taxon>Acetobacteraceae</taxon>
        <taxon>Acidisphaera</taxon>
    </lineage>
</organism>
<dbReference type="SUPFAM" id="SSF89796">
    <property type="entry name" value="CoA-transferase family III (CaiB/BaiF)"/>
    <property type="match status" value="1"/>
</dbReference>
<dbReference type="GO" id="GO:0008410">
    <property type="term" value="F:CoA-transferase activity"/>
    <property type="evidence" value="ECO:0007669"/>
    <property type="project" value="TreeGrafter"/>
</dbReference>
<dbReference type="PANTHER" id="PTHR48207">
    <property type="entry name" value="SUCCINATE--HYDROXYMETHYLGLUTARATE COA-TRANSFERASE"/>
    <property type="match status" value="1"/>
</dbReference>
<sequence length="392" mass="41157">MTVQPLAGVRVVEFVHMVMGPSCGLVLADLGADVIKVEPAPDGDNTRRLTGSGAGFFASFNRNKRSIALDLKSEGGMDLARRLIATADVVCENFRPGAMDKLGLGPAALMAAHPRLIYCSLKGFLPGPYDTRVALDEIVQVMGGLSYMTGLPGKPMRAGSSVNDIMGGAFAAIGVLAALIERARTGRGRHVQAGLFENNALLVSQHMSQYAITGQAPKPMGTRDVAWPVYDLFDTADGGQIFLGVVTDTQWRVFCEAFGLDALLSDPELGTQAARRAARARTIPLIAEALRPHTRAALVERFGALGLPYAPVVAPPELFDDPHLNAAGGLVPVQVPGGPATKLPALPISFDGERPGLRHDLPPVGAHGAEIARDLGLSETQIAALRAAGALV</sequence>
<evidence type="ECO:0000256" key="1">
    <source>
        <dbReference type="ARBA" id="ARBA00022679"/>
    </source>
</evidence>
<dbReference type="Pfam" id="PF02515">
    <property type="entry name" value="CoA_transf_3"/>
    <property type="match status" value="1"/>
</dbReference>
<dbReference type="RefSeq" id="WP_048859544.1">
    <property type="nucleotide sequence ID" value="NZ_BANB01000006.1"/>
</dbReference>